<protein>
    <recommendedName>
        <fullName evidence="3">Hydrolase</fullName>
    </recommendedName>
</protein>
<accession>A0AAN5I874</accession>
<dbReference type="SUPFAM" id="SSF56784">
    <property type="entry name" value="HAD-like"/>
    <property type="match status" value="1"/>
</dbReference>
<dbReference type="InterPro" id="IPR023198">
    <property type="entry name" value="PGP-like_dom2"/>
</dbReference>
<dbReference type="AlphaFoldDB" id="A0AAN5I874"/>
<feature type="non-terminal residue" evidence="1">
    <location>
        <position position="120"/>
    </location>
</feature>
<keyword evidence="2" id="KW-1185">Reference proteome</keyword>
<dbReference type="Proteomes" id="UP001328107">
    <property type="component" value="Unassembled WGS sequence"/>
</dbReference>
<organism evidence="1 2">
    <name type="scientific">Pristionchus mayeri</name>
    <dbReference type="NCBI Taxonomy" id="1317129"/>
    <lineage>
        <taxon>Eukaryota</taxon>
        <taxon>Metazoa</taxon>
        <taxon>Ecdysozoa</taxon>
        <taxon>Nematoda</taxon>
        <taxon>Chromadorea</taxon>
        <taxon>Rhabditida</taxon>
        <taxon>Rhabditina</taxon>
        <taxon>Diplogasteromorpha</taxon>
        <taxon>Diplogasteroidea</taxon>
        <taxon>Neodiplogasteridae</taxon>
        <taxon>Pristionchus</taxon>
    </lineage>
</organism>
<dbReference type="Gene3D" id="1.10.150.240">
    <property type="entry name" value="Putative phosphatase, domain 2"/>
    <property type="match status" value="1"/>
</dbReference>
<dbReference type="InterPro" id="IPR036412">
    <property type="entry name" value="HAD-like_sf"/>
</dbReference>
<dbReference type="PANTHER" id="PTHR18901">
    <property type="entry name" value="2-DEOXYGLUCOSE-6-PHOSPHATE PHOSPHATASE 2"/>
    <property type="match status" value="1"/>
</dbReference>
<dbReference type="PANTHER" id="PTHR18901:SF38">
    <property type="entry name" value="PSEUDOURIDINE-5'-PHOSPHATASE"/>
    <property type="match status" value="1"/>
</dbReference>
<comment type="caution">
    <text evidence="1">The sequence shown here is derived from an EMBL/GenBank/DDBJ whole genome shotgun (WGS) entry which is preliminary data.</text>
</comment>
<evidence type="ECO:0000313" key="1">
    <source>
        <dbReference type="EMBL" id="GMR56173.1"/>
    </source>
</evidence>
<dbReference type="EMBL" id="BTRK01000005">
    <property type="protein sequence ID" value="GMR56173.1"/>
    <property type="molecule type" value="Genomic_DNA"/>
</dbReference>
<evidence type="ECO:0000313" key="2">
    <source>
        <dbReference type="Proteomes" id="UP001328107"/>
    </source>
</evidence>
<dbReference type="InterPro" id="IPR023214">
    <property type="entry name" value="HAD_sf"/>
</dbReference>
<proteinExistence type="predicted"/>
<dbReference type="Gene3D" id="3.40.50.1000">
    <property type="entry name" value="HAD superfamily/HAD-like"/>
    <property type="match status" value="1"/>
</dbReference>
<sequence length="120" mass="13425">VMGMKVRECAAWIINHEGIQERVTVEEFTKDYMVHLDELLRHGPLKEGAERIVRHLAKHKIPMAICSGSGTKEFALKSASHSSLWSLIPLTVLTGDDPHVKHGKPAPDGYLETIKRYGRG</sequence>
<feature type="non-terminal residue" evidence="1">
    <location>
        <position position="1"/>
    </location>
</feature>
<dbReference type="GO" id="GO:0016791">
    <property type="term" value="F:phosphatase activity"/>
    <property type="evidence" value="ECO:0007669"/>
    <property type="project" value="TreeGrafter"/>
</dbReference>
<dbReference type="Pfam" id="PF00702">
    <property type="entry name" value="Hydrolase"/>
    <property type="match status" value="1"/>
</dbReference>
<reference evidence="2" key="1">
    <citation type="submission" date="2022-10" db="EMBL/GenBank/DDBJ databases">
        <title>Genome assembly of Pristionchus species.</title>
        <authorList>
            <person name="Yoshida K."/>
            <person name="Sommer R.J."/>
        </authorList>
    </citation>
    <scope>NUCLEOTIDE SEQUENCE [LARGE SCALE GENOMIC DNA]</scope>
    <source>
        <strain evidence="2">RS5460</strain>
    </source>
</reference>
<name>A0AAN5I874_9BILA</name>
<evidence type="ECO:0008006" key="3">
    <source>
        <dbReference type="Google" id="ProtNLM"/>
    </source>
</evidence>
<gene>
    <name evidence="1" type="ORF">PMAYCL1PPCAC_26368</name>
</gene>